<dbReference type="InterPro" id="IPR001357">
    <property type="entry name" value="BRCT_dom"/>
</dbReference>
<feature type="domain" description="BRCT" evidence="3">
    <location>
        <begin position="214"/>
        <end position="291"/>
    </location>
</feature>
<feature type="region of interest" description="Disordered" evidence="2">
    <location>
        <begin position="371"/>
        <end position="395"/>
    </location>
</feature>
<proteinExistence type="predicted"/>
<dbReference type="RefSeq" id="XP_006697444.1">
    <property type="nucleotide sequence ID" value="XM_006697381.1"/>
</dbReference>
<dbReference type="STRING" id="759272.G0SFR1"/>
<organism evidence="5">
    <name type="scientific">Chaetomium thermophilum (strain DSM 1495 / CBS 144.50 / IMI 039719)</name>
    <name type="common">Thermochaetoides thermophila</name>
    <dbReference type="NCBI Taxonomy" id="759272"/>
    <lineage>
        <taxon>Eukaryota</taxon>
        <taxon>Fungi</taxon>
        <taxon>Dikarya</taxon>
        <taxon>Ascomycota</taxon>
        <taxon>Pezizomycotina</taxon>
        <taxon>Sordariomycetes</taxon>
        <taxon>Sordariomycetidae</taxon>
        <taxon>Sordariales</taxon>
        <taxon>Chaetomiaceae</taxon>
        <taxon>Thermochaetoides</taxon>
    </lineage>
</organism>
<evidence type="ECO:0000259" key="3">
    <source>
        <dbReference type="PROSITE" id="PS50172"/>
    </source>
</evidence>
<dbReference type="KEGG" id="cthr:CTHT_0071800"/>
<dbReference type="CDD" id="cd17731">
    <property type="entry name" value="BRCT_TopBP1_rpt2_like"/>
    <property type="match status" value="1"/>
</dbReference>
<feature type="region of interest" description="Disordered" evidence="2">
    <location>
        <begin position="314"/>
        <end position="340"/>
    </location>
</feature>
<dbReference type="InterPro" id="IPR059215">
    <property type="entry name" value="BRCT2_TopBP1-like"/>
</dbReference>
<feature type="domain" description="BRCT" evidence="3">
    <location>
        <begin position="516"/>
        <end position="602"/>
    </location>
</feature>
<feature type="region of interest" description="Disordered" evidence="2">
    <location>
        <begin position="834"/>
        <end position="866"/>
    </location>
</feature>
<dbReference type="SMART" id="SM00292">
    <property type="entry name" value="BRCT"/>
    <property type="match status" value="4"/>
</dbReference>
<dbReference type="InterPro" id="IPR036420">
    <property type="entry name" value="BRCT_dom_sf"/>
</dbReference>
<dbReference type="PANTHER" id="PTHR13561">
    <property type="entry name" value="DNA REPLICATION REGULATOR DPB11-RELATED"/>
    <property type="match status" value="1"/>
</dbReference>
<feature type="region of interest" description="Disordered" evidence="2">
    <location>
        <begin position="661"/>
        <end position="692"/>
    </location>
</feature>
<evidence type="ECO:0000256" key="1">
    <source>
        <dbReference type="ARBA" id="ARBA00022737"/>
    </source>
</evidence>
<accession>G0SFR1</accession>
<feature type="compositionally biased region" description="Low complexity" evidence="2">
    <location>
        <begin position="727"/>
        <end position="739"/>
    </location>
</feature>
<name>G0SFR1_CHATD</name>
<feature type="compositionally biased region" description="Low complexity" evidence="2">
    <location>
        <begin position="839"/>
        <end position="851"/>
    </location>
</feature>
<feature type="region of interest" description="Disordered" evidence="2">
    <location>
        <begin position="718"/>
        <end position="799"/>
    </location>
</feature>
<dbReference type="OMA" id="ERCLHYK"/>
<gene>
    <name evidence="4" type="ORF">CTHT_0071800</name>
</gene>
<evidence type="ECO:0000313" key="5">
    <source>
        <dbReference type="Proteomes" id="UP000008066"/>
    </source>
</evidence>
<reference evidence="4 5" key="1">
    <citation type="journal article" date="2011" name="Cell">
        <title>Insight into structure and assembly of the nuclear pore complex by utilizing the genome of a eukaryotic thermophile.</title>
        <authorList>
            <person name="Amlacher S."/>
            <person name="Sarges P."/>
            <person name="Flemming D."/>
            <person name="van Noort V."/>
            <person name="Kunze R."/>
            <person name="Devos D.P."/>
            <person name="Arumugam M."/>
            <person name="Bork P."/>
            <person name="Hurt E."/>
        </authorList>
    </citation>
    <scope>NUCLEOTIDE SEQUENCE [LARGE SCALE GENOMIC DNA]</scope>
    <source>
        <strain evidence="5">DSM 1495 / CBS 144.50 / IMI 039719</strain>
    </source>
</reference>
<feature type="compositionally biased region" description="Polar residues" evidence="2">
    <location>
        <begin position="628"/>
        <end position="638"/>
    </location>
</feature>
<dbReference type="GO" id="GO:0007095">
    <property type="term" value="P:mitotic G2 DNA damage checkpoint signaling"/>
    <property type="evidence" value="ECO:0007669"/>
    <property type="project" value="TreeGrafter"/>
</dbReference>
<dbReference type="Pfam" id="PF00533">
    <property type="entry name" value="BRCT"/>
    <property type="match status" value="1"/>
</dbReference>
<sequence length="1035" mass="113555">MGCLGWVGPTCQLPTRQTRFLKLEHRDRGYCDQVADREHICAGSCSSEQHVAHFTSHRSTGGRWDTMGTPLPSNKNYDDDDEVNFDPSLFDSAQPFKGVVICCTSIPTDLRADIAAKTTELGGVHKYDLTPDCTHLIVGEYDTPKYRHVAKERPDIRVMAAGWVEAVRNLWIQDAEIDFLALEKAWQLRPFEIGGGELTPDGSVAPRRKLLCCMTGFEDPDIRQEIVDMIESNGGQYIGDLTKRVTHLIVYKPEGRKYQAAKNWGIHTVSLEWLRDSIERGLILDEKLYDPLLPPAERGVGAWNRQKRRISLLGKRLREQSSAQNEGKRKLRKTASMKLSSQRDNLWEDILGKPSASATGFAIEPQQQKALTTPAPDGQTAPIQHASAGRKAAETQGSNLTSLGVSDDGGIFAACCFYVHGFSSQKTEILVHTIASLGGLICHSLDEVISMSGAQMTHRFLIVPQTSAPDTHPHVPETVHVITEFYIEKCLHRKYFFDPSQHVIGRPFPRFPIPGFEELSISTSGFTGVDLNHINKTICQLGATYEERFTASVSLLICPSLAAARKAKVDMAVAWKVPVVSADWLWESICTGYKAPIKQFMFPELKQDISSPKRMTTRYKTAKETPQGKDTTFSTRRTTNIDEDLLPKHDVKLKRPFAPDKTAFVPVDKQDSEPQAGKRPSSAQRNDLETSTTTHFETAATHLASEDATISFKTKTLPSGAPLLEKTSSSLNTSLSPPNQVIPRPRKHLMRTSSEVADSEATEGDIGRPDDIQFPENLASKDSSHDPPNPPDALNPDHDPEVLEKRIQEEKAAQEHLAISNKLVTSLLDTTSKLGTGETATAPTTPAAPATNGPSALGSFLENNNSSISNATADEIRAKRRKRDIFGRAISNVSIASSTGGDVPLTPTTTMTTNVATSNNKPHRLTSAPATSLAGDEGATAACDNAKTSARPENKNGKDPTLPSSTQLEYEDPEARRYKAELLSKMLGGKNGAVAYIEEDPRPQEKLTLASMGGYDTFAESGRGGPMRRSTRRKS</sequence>
<evidence type="ECO:0000256" key="2">
    <source>
        <dbReference type="SAM" id="MobiDB-lite"/>
    </source>
</evidence>
<dbReference type="SUPFAM" id="SSF52113">
    <property type="entry name" value="BRCT domain"/>
    <property type="match status" value="4"/>
</dbReference>
<dbReference type="PROSITE" id="PS50172">
    <property type="entry name" value="BRCT"/>
    <property type="match status" value="3"/>
</dbReference>
<dbReference type="CDD" id="cd18433">
    <property type="entry name" value="BRCT_Rad4_rpt3"/>
    <property type="match status" value="1"/>
</dbReference>
<dbReference type="CDD" id="cd17723">
    <property type="entry name" value="BRCT_Rad4_rpt4"/>
    <property type="match status" value="1"/>
</dbReference>
<dbReference type="GO" id="GO:0006270">
    <property type="term" value="P:DNA replication initiation"/>
    <property type="evidence" value="ECO:0007669"/>
    <property type="project" value="TreeGrafter"/>
</dbReference>
<feature type="domain" description="BRCT" evidence="3">
    <location>
        <begin position="91"/>
        <end position="164"/>
    </location>
</feature>
<dbReference type="eggNOG" id="KOG1929">
    <property type="taxonomic scope" value="Eukaryota"/>
</dbReference>
<dbReference type="PANTHER" id="PTHR13561:SF20">
    <property type="entry name" value="DNA TOPOISOMERASE 2-BINDING PROTEIN 1"/>
    <property type="match status" value="1"/>
</dbReference>
<protein>
    <recommendedName>
        <fullName evidence="3">BRCT domain-containing protein</fullName>
    </recommendedName>
</protein>
<evidence type="ECO:0000313" key="4">
    <source>
        <dbReference type="EMBL" id="EGS17826.1"/>
    </source>
</evidence>
<dbReference type="GO" id="GO:0033314">
    <property type="term" value="P:mitotic DNA replication checkpoint signaling"/>
    <property type="evidence" value="ECO:0007669"/>
    <property type="project" value="TreeGrafter"/>
</dbReference>
<dbReference type="Proteomes" id="UP000008066">
    <property type="component" value="Unassembled WGS sequence"/>
</dbReference>
<keyword evidence="1" id="KW-0677">Repeat</keyword>
<dbReference type="EMBL" id="GL988047">
    <property type="protein sequence ID" value="EGS17826.1"/>
    <property type="molecule type" value="Genomic_DNA"/>
</dbReference>
<feature type="region of interest" description="Disordered" evidence="2">
    <location>
        <begin position="1012"/>
        <end position="1035"/>
    </location>
</feature>
<feature type="region of interest" description="Disordered" evidence="2">
    <location>
        <begin position="913"/>
        <end position="973"/>
    </location>
</feature>
<dbReference type="Pfam" id="PF12738">
    <property type="entry name" value="PTCB-BRCT"/>
    <property type="match status" value="2"/>
</dbReference>
<dbReference type="HOGENOM" id="CLU_009893_0_0_1"/>
<dbReference type="AlphaFoldDB" id="G0SFR1"/>
<keyword evidence="5" id="KW-1185">Reference proteome</keyword>
<feature type="region of interest" description="Disordered" evidence="2">
    <location>
        <begin position="613"/>
        <end position="647"/>
    </location>
</feature>
<dbReference type="GeneID" id="18261218"/>
<dbReference type="Gene3D" id="3.40.50.10190">
    <property type="entry name" value="BRCT domain"/>
    <property type="match status" value="4"/>
</dbReference>
<dbReference type="OrthoDB" id="251770at2759"/>